<protein>
    <submittedName>
        <fullName evidence="2">Uncharacterized protein</fullName>
    </submittedName>
</protein>
<gene>
    <name evidence="2" type="ORF">GCM10022279_05090</name>
</gene>
<dbReference type="EMBL" id="BAABBP010000003">
    <property type="protein sequence ID" value="GAA3984883.1"/>
    <property type="molecule type" value="Genomic_DNA"/>
</dbReference>
<accession>A0ABP7QPQ6</accession>
<keyword evidence="3" id="KW-1185">Reference proteome</keyword>
<evidence type="ECO:0000313" key="2">
    <source>
        <dbReference type="EMBL" id="GAA3984883.1"/>
    </source>
</evidence>
<sequence length="56" mass="5728">MVGAARVDGKAVRQGNQGRIGHGANQAKVQREERAALGGGCAAGHRAKVYCTPAAR</sequence>
<evidence type="ECO:0000313" key="3">
    <source>
        <dbReference type="Proteomes" id="UP001501627"/>
    </source>
</evidence>
<comment type="caution">
    <text evidence="2">The sequence shown here is derived from an EMBL/GenBank/DDBJ whole genome shotgun (WGS) entry which is preliminary data.</text>
</comment>
<organism evidence="2 3">
    <name type="scientific">Comamonas faecalis</name>
    <dbReference type="NCBI Taxonomy" id="1387849"/>
    <lineage>
        <taxon>Bacteria</taxon>
        <taxon>Pseudomonadati</taxon>
        <taxon>Pseudomonadota</taxon>
        <taxon>Betaproteobacteria</taxon>
        <taxon>Burkholderiales</taxon>
        <taxon>Comamonadaceae</taxon>
        <taxon>Comamonas</taxon>
    </lineage>
</organism>
<name>A0ABP7QPQ6_9BURK</name>
<dbReference type="Proteomes" id="UP001501627">
    <property type="component" value="Unassembled WGS sequence"/>
</dbReference>
<evidence type="ECO:0000256" key="1">
    <source>
        <dbReference type="SAM" id="MobiDB-lite"/>
    </source>
</evidence>
<proteinExistence type="predicted"/>
<feature type="region of interest" description="Disordered" evidence="1">
    <location>
        <begin position="1"/>
        <end position="29"/>
    </location>
</feature>
<reference evidence="3" key="1">
    <citation type="journal article" date="2019" name="Int. J. Syst. Evol. Microbiol.">
        <title>The Global Catalogue of Microorganisms (GCM) 10K type strain sequencing project: providing services to taxonomists for standard genome sequencing and annotation.</title>
        <authorList>
            <consortium name="The Broad Institute Genomics Platform"/>
            <consortium name="The Broad Institute Genome Sequencing Center for Infectious Disease"/>
            <person name="Wu L."/>
            <person name="Ma J."/>
        </authorList>
    </citation>
    <scope>NUCLEOTIDE SEQUENCE [LARGE SCALE GENOMIC DNA]</scope>
    <source>
        <strain evidence="3">JCM 17561</strain>
    </source>
</reference>